<gene>
    <name evidence="4" type="ORF">HCU74_02445</name>
</gene>
<dbReference type="Proteomes" id="UP000765845">
    <property type="component" value="Unassembled WGS sequence"/>
</dbReference>
<dbReference type="PANTHER" id="PTHR30469">
    <property type="entry name" value="MULTIDRUG RESISTANCE PROTEIN MDTA"/>
    <property type="match status" value="1"/>
</dbReference>
<comment type="similarity">
    <text evidence="1">Belongs to the membrane fusion protein (MFP) (TC 8.A.1) family.</text>
</comment>
<feature type="domain" description="Multidrug resistance protein MdtA-like barrel-sandwich hybrid" evidence="3">
    <location>
        <begin position="71"/>
        <end position="213"/>
    </location>
</feature>
<dbReference type="Gene3D" id="1.10.287.470">
    <property type="entry name" value="Helix hairpin bin"/>
    <property type="match status" value="1"/>
</dbReference>
<dbReference type="EMBL" id="JAAWWK010000001">
    <property type="protein sequence ID" value="NKI16271.1"/>
    <property type="molecule type" value="Genomic_DNA"/>
</dbReference>
<proteinExistence type="inferred from homology"/>
<dbReference type="SUPFAM" id="SSF111369">
    <property type="entry name" value="HlyD-like secretion proteins"/>
    <property type="match status" value="1"/>
</dbReference>
<sequence length="408" mass="44095">MPKLPKQAITASIILFAASLCALALFLLKPSPEHKEIPKTIIAVDTAIAEPQTLSINVYSQGTAQARTKTTLAAEVTGKITWISPAFESGTEVEAGEELVRIDDRNYRAALKRAESAVASAQSNLLQMQGQAAVARDDMARYPRKHTTEEGRALALKLPQLNEAKARLDAAEADLAQAQTDLERTRIRAPYRGIIRSRSANPGQFVATGNALGEIFAIDVAEVRLPIPLDRLPYLELPNSQHPDRRPAVTLSNDLGQQWFGHIVRSEAALDERSRVLFVVAQVSSPYRAEDHGAILLNGSFVKAEIQGRAIDNLVVVPRHVLRTGNQLWVIDSDNRLSSRRISALRTEGDYVYIDAGIAPGERICLSPVPNAADGTSIRVNSTISTAELLSTPGADTLAAAPGEQSAP</sequence>
<dbReference type="Gene3D" id="2.40.30.170">
    <property type="match status" value="1"/>
</dbReference>
<feature type="coiled-coil region" evidence="2">
    <location>
        <begin position="161"/>
        <end position="188"/>
    </location>
</feature>
<dbReference type="PANTHER" id="PTHR30469:SF12">
    <property type="entry name" value="MULTIDRUG RESISTANCE PROTEIN MDTA"/>
    <property type="match status" value="1"/>
</dbReference>
<organism evidence="4 5">
    <name type="scientific">Spongiibacter thalassae</name>
    <dbReference type="NCBI Taxonomy" id="2721624"/>
    <lineage>
        <taxon>Bacteria</taxon>
        <taxon>Pseudomonadati</taxon>
        <taxon>Pseudomonadota</taxon>
        <taxon>Gammaproteobacteria</taxon>
        <taxon>Cellvibrionales</taxon>
        <taxon>Spongiibacteraceae</taxon>
        <taxon>Spongiibacter</taxon>
    </lineage>
</organism>
<comment type="caution">
    <text evidence="4">The sequence shown here is derived from an EMBL/GenBank/DDBJ whole genome shotgun (WGS) entry which is preliminary data.</text>
</comment>
<name>A0ABX1GBF0_9GAMM</name>
<dbReference type="RefSeq" id="WP_168448798.1">
    <property type="nucleotide sequence ID" value="NZ_JAAWWK010000001.1"/>
</dbReference>
<reference evidence="4 5" key="1">
    <citation type="submission" date="2020-04" db="EMBL/GenBank/DDBJ databases">
        <authorList>
            <person name="Yoon J."/>
        </authorList>
    </citation>
    <scope>NUCLEOTIDE SEQUENCE [LARGE SCALE GENOMIC DNA]</scope>
    <source>
        <strain evidence="4 5">KMU-166</strain>
    </source>
</reference>
<dbReference type="Gene3D" id="2.40.50.100">
    <property type="match status" value="1"/>
</dbReference>
<evidence type="ECO:0000259" key="3">
    <source>
        <dbReference type="Pfam" id="PF25917"/>
    </source>
</evidence>
<dbReference type="Pfam" id="PF25917">
    <property type="entry name" value="BSH_RND"/>
    <property type="match status" value="1"/>
</dbReference>
<keyword evidence="5" id="KW-1185">Reference proteome</keyword>
<dbReference type="InterPro" id="IPR006143">
    <property type="entry name" value="RND_pump_MFP"/>
</dbReference>
<evidence type="ECO:0000256" key="1">
    <source>
        <dbReference type="ARBA" id="ARBA00009477"/>
    </source>
</evidence>
<evidence type="ECO:0000313" key="4">
    <source>
        <dbReference type="EMBL" id="NKI16271.1"/>
    </source>
</evidence>
<accession>A0ABX1GBF0</accession>
<dbReference type="NCBIfam" id="TIGR01730">
    <property type="entry name" value="RND_mfp"/>
    <property type="match status" value="1"/>
</dbReference>
<protein>
    <submittedName>
        <fullName evidence="4">Efflux RND transporter periplasmic adaptor subunit</fullName>
    </submittedName>
</protein>
<evidence type="ECO:0000256" key="2">
    <source>
        <dbReference type="SAM" id="Coils"/>
    </source>
</evidence>
<keyword evidence="2" id="KW-0175">Coiled coil</keyword>
<dbReference type="InterPro" id="IPR058625">
    <property type="entry name" value="MdtA-like_BSH"/>
</dbReference>
<dbReference type="Gene3D" id="2.40.420.20">
    <property type="match status" value="1"/>
</dbReference>
<evidence type="ECO:0000313" key="5">
    <source>
        <dbReference type="Proteomes" id="UP000765845"/>
    </source>
</evidence>